<organism evidence="3 4">
    <name type="scientific">Conexibacter woesei (strain DSM 14684 / CCUG 47730 / CIP 108061 / JCM 11494 / NBRC 100937 / ID131577)</name>
    <dbReference type="NCBI Taxonomy" id="469383"/>
    <lineage>
        <taxon>Bacteria</taxon>
        <taxon>Bacillati</taxon>
        <taxon>Actinomycetota</taxon>
        <taxon>Thermoleophilia</taxon>
        <taxon>Solirubrobacterales</taxon>
        <taxon>Conexibacteraceae</taxon>
        <taxon>Conexibacter</taxon>
    </lineage>
</organism>
<dbReference type="Gene3D" id="3.10.180.10">
    <property type="entry name" value="2,3-Dihydroxybiphenyl 1,2-Dioxygenase, domain 1"/>
    <property type="match status" value="1"/>
</dbReference>
<evidence type="ECO:0000313" key="3">
    <source>
        <dbReference type="EMBL" id="ADB50696.1"/>
    </source>
</evidence>
<name>D3F6C9_CONWI</name>
<dbReference type="PROSITE" id="PS51819">
    <property type="entry name" value="VOC"/>
    <property type="match status" value="1"/>
</dbReference>
<dbReference type="Proteomes" id="UP000008229">
    <property type="component" value="Chromosome"/>
</dbReference>
<dbReference type="InterPro" id="IPR037523">
    <property type="entry name" value="VOC_core"/>
</dbReference>
<feature type="domain" description="VOC" evidence="2">
    <location>
        <begin position="7"/>
        <end position="149"/>
    </location>
</feature>
<dbReference type="InterPro" id="IPR029068">
    <property type="entry name" value="Glyas_Bleomycin-R_OHBP_Dase"/>
</dbReference>
<dbReference type="eggNOG" id="COG0346">
    <property type="taxonomic scope" value="Bacteria"/>
</dbReference>
<dbReference type="STRING" id="469383.Cwoe_2271"/>
<evidence type="ECO:0000256" key="1">
    <source>
        <dbReference type="ARBA" id="ARBA00009308"/>
    </source>
</evidence>
<dbReference type="CDD" id="cd07249">
    <property type="entry name" value="MMCE"/>
    <property type="match status" value="1"/>
</dbReference>
<reference evidence="4" key="2">
    <citation type="submission" date="2010-01" db="EMBL/GenBank/DDBJ databases">
        <title>The complete genome of Conexibacter woesei DSM 14684.</title>
        <authorList>
            <consortium name="US DOE Joint Genome Institute (JGI-PGF)"/>
            <person name="Lucas S."/>
            <person name="Copeland A."/>
            <person name="Lapidus A."/>
            <person name="Glavina del Rio T."/>
            <person name="Dalin E."/>
            <person name="Tice H."/>
            <person name="Bruce D."/>
            <person name="Goodwin L."/>
            <person name="Pitluck S."/>
            <person name="Kyrpides N."/>
            <person name="Mavromatis K."/>
            <person name="Ivanova N."/>
            <person name="Mikhailova N."/>
            <person name="Chertkov O."/>
            <person name="Brettin T."/>
            <person name="Detter J.C."/>
            <person name="Han C."/>
            <person name="Larimer F."/>
            <person name="Land M."/>
            <person name="Hauser L."/>
            <person name="Markowitz V."/>
            <person name="Cheng J.-F."/>
            <person name="Hugenholtz P."/>
            <person name="Woyke T."/>
            <person name="Wu D."/>
            <person name="Pukall R."/>
            <person name="Steenblock K."/>
            <person name="Schneider S."/>
            <person name="Klenk H.-P."/>
            <person name="Eisen J.A."/>
        </authorList>
    </citation>
    <scope>NUCLEOTIDE SEQUENCE [LARGE SCALE GENOMIC DNA]</scope>
    <source>
        <strain evidence="4">DSM 14684 / CIP 108061 / JCM 11494 / NBRC 100937 / ID131577</strain>
    </source>
</reference>
<comment type="similarity">
    <text evidence="1">Belongs to the methylmalonyl-CoA epimerase family.</text>
</comment>
<dbReference type="EMBL" id="CP001854">
    <property type="protein sequence ID" value="ADB50696.1"/>
    <property type="molecule type" value="Genomic_DNA"/>
</dbReference>
<dbReference type="InterPro" id="IPR017515">
    <property type="entry name" value="MeMalonyl-CoA_epimerase"/>
</dbReference>
<dbReference type="AlphaFoldDB" id="D3F6C9"/>
<sequence>MNPAGFRADQIGIVVHDLDRALARYERALGGGPWRIWTYGPRNVPRLTYRGADAAFEMRVALSSSVPQIELIEAISGPSIYTEWLDRHGEGLHHLGMFEEDVDGGIARMAAQGFDLMQSGRGYGRDGDGGFLYFDTAAELGVILELIEVPARRRTPEAIWPLPESVQARA</sequence>
<dbReference type="Pfam" id="PF13669">
    <property type="entry name" value="Glyoxalase_4"/>
    <property type="match status" value="1"/>
</dbReference>
<dbReference type="SUPFAM" id="SSF54593">
    <property type="entry name" value="Glyoxalase/Bleomycin resistance protein/Dihydroxybiphenyl dioxygenase"/>
    <property type="match status" value="1"/>
</dbReference>
<evidence type="ECO:0000259" key="2">
    <source>
        <dbReference type="PROSITE" id="PS51819"/>
    </source>
</evidence>
<reference evidence="3 4" key="1">
    <citation type="journal article" date="2010" name="Stand. Genomic Sci.">
        <title>Complete genome sequence of Conexibacter woesei type strain (ID131577).</title>
        <authorList>
            <person name="Pukall R."/>
            <person name="Lapidus A."/>
            <person name="Glavina Del Rio T."/>
            <person name="Copeland A."/>
            <person name="Tice H."/>
            <person name="Cheng J.-F."/>
            <person name="Lucas S."/>
            <person name="Chen F."/>
            <person name="Nolan M."/>
            <person name="Bruce D."/>
            <person name="Goodwin L."/>
            <person name="Pitluck S."/>
            <person name="Mavromatis K."/>
            <person name="Ivanova N."/>
            <person name="Ovchinnikova G."/>
            <person name="Pati A."/>
            <person name="Chen A."/>
            <person name="Palaniappan K."/>
            <person name="Land M."/>
            <person name="Hauser L."/>
            <person name="Chang Y.-J."/>
            <person name="Jeffries C.D."/>
            <person name="Chain P."/>
            <person name="Meincke L."/>
            <person name="Sims D."/>
            <person name="Brettin T."/>
            <person name="Detter J.C."/>
            <person name="Rohde M."/>
            <person name="Goeker M."/>
            <person name="Bristow J."/>
            <person name="Eisen J.A."/>
            <person name="Markowitz V."/>
            <person name="Kyrpides N.C."/>
            <person name="Klenk H.-P."/>
            <person name="Hugenholtz P."/>
        </authorList>
    </citation>
    <scope>NUCLEOTIDE SEQUENCE [LARGE SCALE GENOMIC DNA]</scope>
    <source>
        <strain evidence="4">DSM 14684 / CIP 108061 / JCM 11494 / NBRC 100937 / ID131577</strain>
    </source>
</reference>
<dbReference type="KEGG" id="cwo:Cwoe_2271"/>
<keyword evidence="4" id="KW-1185">Reference proteome</keyword>
<dbReference type="HOGENOM" id="CLU_046006_3_1_11"/>
<evidence type="ECO:0000313" key="4">
    <source>
        <dbReference type="Proteomes" id="UP000008229"/>
    </source>
</evidence>
<proteinExistence type="inferred from homology"/>
<accession>D3F6C9</accession>
<gene>
    <name evidence="3" type="ordered locus">Cwoe_2271</name>
</gene>
<protein>
    <recommendedName>
        <fullName evidence="2">VOC domain-containing protein</fullName>
    </recommendedName>
</protein>